<comment type="caution">
    <text evidence="2">The sequence shown here is derived from an EMBL/GenBank/DDBJ whole genome shotgun (WGS) entry which is preliminary data.</text>
</comment>
<feature type="domain" description="Reverse transcriptase" evidence="1">
    <location>
        <begin position="46"/>
        <end position="152"/>
    </location>
</feature>
<dbReference type="OrthoDB" id="6434122at2759"/>
<organism evidence="2 3">
    <name type="scientific">Araneus ventricosus</name>
    <name type="common">Orbweaver spider</name>
    <name type="synonym">Epeira ventricosa</name>
    <dbReference type="NCBI Taxonomy" id="182803"/>
    <lineage>
        <taxon>Eukaryota</taxon>
        <taxon>Metazoa</taxon>
        <taxon>Ecdysozoa</taxon>
        <taxon>Arthropoda</taxon>
        <taxon>Chelicerata</taxon>
        <taxon>Arachnida</taxon>
        <taxon>Araneae</taxon>
        <taxon>Araneomorphae</taxon>
        <taxon>Entelegynae</taxon>
        <taxon>Araneoidea</taxon>
        <taxon>Araneidae</taxon>
        <taxon>Araneus</taxon>
    </lineage>
</organism>
<evidence type="ECO:0000313" key="2">
    <source>
        <dbReference type="EMBL" id="GBL76747.1"/>
    </source>
</evidence>
<dbReference type="Proteomes" id="UP000499080">
    <property type="component" value="Unassembled WGS sequence"/>
</dbReference>
<protein>
    <recommendedName>
        <fullName evidence="1">Reverse transcriptase domain-containing protein</fullName>
    </recommendedName>
</protein>
<reference evidence="2 3" key="1">
    <citation type="journal article" date="2019" name="Sci. Rep.">
        <title>Orb-weaving spider Araneus ventricosus genome elucidates the spidroin gene catalogue.</title>
        <authorList>
            <person name="Kono N."/>
            <person name="Nakamura H."/>
            <person name="Ohtoshi R."/>
            <person name="Moran D.A.P."/>
            <person name="Shinohara A."/>
            <person name="Yoshida Y."/>
            <person name="Fujiwara M."/>
            <person name="Mori M."/>
            <person name="Tomita M."/>
            <person name="Arakawa K."/>
        </authorList>
    </citation>
    <scope>NUCLEOTIDE SEQUENCE [LARGE SCALE GENOMIC DNA]</scope>
</reference>
<accession>A0A4Y2AAZ2</accession>
<dbReference type="InterPro" id="IPR012337">
    <property type="entry name" value="RNaseH-like_sf"/>
</dbReference>
<dbReference type="EMBL" id="BGPR01000010">
    <property type="protein sequence ID" value="GBL76747.1"/>
    <property type="molecule type" value="Genomic_DNA"/>
</dbReference>
<dbReference type="SUPFAM" id="SSF53098">
    <property type="entry name" value="Ribonuclease H-like"/>
    <property type="match status" value="1"/>
</dbReference>
<dbReference type="InterPro" id="IPR036397">
    <property type="entry name" value="RNaseH_sf"/>
</dbReference>
<dbReference type="Pfam" id="PF00078">
    <property type="entry name" value="RVT_1"/>
    <property type="match status" value="1"/>
</dbReference>
<dbReference type="InterPro" id="IPR000477">
    <property type="entry name" value="RT_dom"/>
</dbReference>
<gene>
    <name evidence="2" type="ORF">AVEN_53423_1</name>
</gene>
<proteinExistence type="predicted"/>
<keyword evidence="3" id="KW-1185">Reference proteome</keyword>
<dbReference type="AlphaFoldDB" id="A0A4Y2AAZ2"/>
<sequence>MTRLPLISIGVRFKIHLRAFIMNLLWKAGVLPKQWKTAVIIPVRKPNKDASSVESYRPIALTCIPCKLKERIILRRITHHLMVLNLIPEEQYGFRRGHSTIDQILYFAQSVRDAHNMKPTNHTITVFLDFTKAFDKWTSNQRLKKDSSIGVVWKRGFLDFNIEPCIPFGCLTPTTPLDKVSFNDQLLTSASKHTQHPEMIRQLSLEVINNIPSQTLVLCTDGSKLDSDRTGSGVYARAEDGLVFRCRFRNPENFSVFRSELLAIRKALDFALRFETSDTYILTDSKSSIQYLKNWPKISEKPDKKLFPKLFHFHRKAEFAFNGFHPMLESSATRWRTCLRKREVLFLLPPLVNSSRPTYFLFTGLKQILLGKSLPHTNGMWKSSWTVSTVRRYKIRTDCIDQIS</sequence>
<name>A0A4Y2AAZ2_ARAVE</name>
<evidence type="ECO:0000259" key="1">
    <source>
        <dbReference type="Pfam" id="PF00078"/>
    </source>
</evidence>
<dbReference type="Gene3D" id="3.30.420.10">
    <property type="entry name" value="Ribonuclease H-like superfamily/Ribonuclease H"/>
    <property type="match status" value="1"/>
</dbReference>
<dbReference type="GO" id="GO:0003676">
    <property type="term" value="F:nucleic acid binding"/>
    <property type="evidence" value="ECO:0007669"/>
    <property type="project" value="InterPro"/>
</dbReference>
<evidence type="ECO:0000313" key="3">
    <source>
        <dbReference type="Proteomes" id="UP000499080"/>
    </source>
</evidence>
<dbReference type="PANTHER" id="PTHR19446">
    <property type="entry name" value="REVERSE TRANSCRIPTASES"/>
    <property type="match status" value="1"/>
</dbReference>